<organism evidence="1 2">
    <name type="scientific">Phytophthora megakarya</name>
    <dbReference type="NCBI Taxonomy" id="4795"/>
    <lineage>
        <taxon>Eukaryota</taxon>
        <taxon>Sar</taxon>
        <taxon>Stramenopiles</taxon>
        <taxon>Oomycota</taxon>
        <taxon>Peronosporomycetes</taxon>
        <taxon>Peronosporales</taxon>
        <taxon>Peronosporaceae</taxon>
        <taxon>Phytophthora</taxon>
    </lineage>
</organism>
<proteinExistence type="predicted"/>
<sequence>MEARGWNPRNLKEELNIPQKIETASHSALMLDHEYLLWLEFTKYWRQAHKIKQP</sequence>
<comment type="caution">
    <text evidence="1">The sequence shown here is derived from an EMBL/GenBank/DDBJ whole genome shotgun (WGS) entry which is preliminary data.</text>
</comment>
<name>A0A225W3W5_9STRA</name>
<protein>
    <submittedName>
        <fullName evidence="1">Uncharacterized protein</fullName>
    </submittedName>
</protein>
<dbReference type="OrthoDB" id="126302at2759"/>
<evidence type="ECO:0000313" key="1">
    <source>
        <dbReference type="EMBL" id="OWZ12386.1"/>
    </source>
</evidence>
<evidence type="ECO:0000313" key="2">
    <source>
        <dbReference type="Proteomes" id="UP000198211"/>
    </source>
</evidence>
<keyword evidence="2" id="KW-1185">Reference proteome</keyword>
<dbReference type="AlphaFoldDB" id="A0A225W3W5"/>
<accession>A0A225W3W5</accession>
<dbReference type="Proteomes" id="UP000198211">
    <property type="component" value="Unassembled WGS sequence"/>
</dbReference>
<dbReference type="EMBL" id="NBNE01001862">
    <property type="protein sequence ID" value="OWZ12386.1"/>
    <property type="molecule type" value="Genomic_DNA"/>
</dbReference>
<reference evidence="2" key="1">
    <citation type="submission" date="2017-03" db="EMBL/GenBank/DDBJ databases">
        <title>Phytopthora megakarya and P. palmivora, two closely related causual agents of cacao black pod achieved similar genome size and gene model numbers by different mechanisms.</title>
        <authorList>
            <person name="Ali S."/>
            <person name="Shao J."/>
            <person name="Larry D.J."/>
            <person name="Kronmiller B."/>
            <person name="Shen D."/>
            <person name="Strem M.D."/>
            <person name="Melnick R.L."/>
            <person name="Guiltinan M.J."/>
            <person name="Tyler B.M."/>
            <person name="Meinhardt L.W."/>
            <person name="Bailey B.A."/>
        </authorList>
    </citation>
    <scope>NUCLEOTIDE SEQUENCE [LARGE SCALE GENOMIC DNA]</scope>
    <source>
        <strain evidence="2">zdho120</strain>
    </source>
</reference>
<gene>
    <name evidence="1" type="ORF">PHMEG_00014460</name>
</gene>